<evidence type="ECO:0000313" key="10">
    <source>
        <dbReference type="Proteomes" id="UP000663852"/>
    </source>
</evidence>
<name>A0A813X492_ADIRI</name>
<accession>A0A813X492</accession>
<keyword evidence="2 7" id="KW-0808">Transferase</keyword>
<organism evidence="9 10">
    <name type="scientific">Adineta ricciae</name>
    <name type="common">Rotifer</name>
    <dbReference type="NCBI Taxonomy" id="249248"/>
    <lineage>
        <taxon>Eukaryota</taxon>
        <taxon>Metazoa</taxon>
        <taxon>Spiralia</taxon>
        <taxon>Gnathifera</taxon>
        <taxon>Rotifera</taxon>
        <taxon>Eurotatoria</taxon>
        <taxon>Bdelloidea</taxon>
        <taxon>Adinetida</taxon>
        <taxon>Adinetidae</taxon>
        <taxon>Adineta</taxon>
    </lineage>
</organism>
<gene>
    <name evidence="9" type="ORF">EDS130_LOCUS7984</name>
</gene>
<evidence type="ECO:0000259" key="8">
    <source>
        <dbReference type="Pfam" id="PF01529"/>
    </source>
</evidence>
<dbReference type="AlphaFoldDB" id="A0A813X492"/>
<evidence type="ECO:0000256" key="4">
    <source>
        <dbReference type="ARBA" id="ARBA00022989"/>
    </source>
</evidence>
<feature type="transmembrane region" description="Helical" evidence="7">
    <location>
        <begin position="40"/>
        <end position="59"/>
    </location>
</feature>
<evidence type="ECO:0000256" key="7">
    <source>
        <dbReference type="RuleBase" id="RU079119"/>
    </source>
</evidence>
<feature type="transmembrane region" description="Helical" evidence="7">
    <location>
        <begin position="134"/>
        <end position="152"/>
    </location>
</feature>
<dbReference type="EC" id="2.3.1.225" evidence="7"/>
<comment type="domain">
    <text evidence="7">The DHHC domain is required for palmitoyltransferase activity.</text>
</comment>
<keyword evidence="4 7" id="KW-1133">Transmembrane helix</keyword>
<keyword evidence="3 7" id="KW-0812">Transmembrane</keyword>
<feature type="transmembrane region" description="Helical" evidence="7">
    <location>
        <begin position="7"/>
        <end position="28"/>
    </location>
</feature>
<comment type="caution">
    <text evidence="9">The sequence shown here is derived from an EMBL/GenBank/DDBJ whole genome shotgun (WGS) entry which is preliminary data.</text>
</comment>
<dbReference type="Proteomes" id="UP000663852">
    <property type="component" value="Unassembled WGS sequence"/>
</dbReference>
<dbReference type="InterPro" id="IPR039859">
    <property type="entry name" value="PFA4/ZDH16/20/ERF2-like"/>
</dbReference>
<comment type="subcellular location">
    <subcellularLocation>
        <location evidence="1">Membrane</location>
        <topology evidence="1">Multi-pass membrane protein</topology>
    </subcellularLocation>
</comment>
<protein>
    <recommendedName>
        <fullName evidence="7">Palmitoyltransferase</fullName>
        <ecNumber evidence="7">2.3.1.225</ecNumber>
    </recommendedName>
</protein>
<dbReference type="PROSITE" id="PS50216">
    <property type="entry name" value="DHHC"/>
    <property type="match status" value="1"/>
</dbReference>
<feature type="transmembrane region" description="Helical" evidence="7">
    <location>
        <begin position="195"/>
        <end position="217"/>
    </location>
</feature>
<evidence type="ECO:0000256" key="3">
    <source>
        <dbReference type="ARBA" id="ARBA00022692"/>
    </source>
</evidence>
<evidence type="ECO:0000256" key="5">
    <source>
        <dbReference type="ARBA" id="ARBA00023136"/>
    </source>
</evidence>
<evidence type="ECO:0000256" key="2">
    <source>
        <dbReference type="ARBA" id="ARBA00022679"/>
    </source>
</evidence>
<evidence type="ECO:0000256" key="1">
    <source>
        <dbReference type="ARBA" id="ARBA00004141"/>
    </source>
</evidence>
<dbReference type="EMBL" id="CAJNOJ010000025">
    <property type="protein sequence ID" value="CAF0864697.1"/>
    <property type="molecule type" value="Genomic_DNA"/>
</dbReference>
<keyword evidence="5 7" id="KW-0472">Membrane</keyword>
<proteinExistence type="inferred from homology"/>
<comment type="similarity">
    <text evidence="7">Belongs to the DHHC palmitoyltransferase family.</text>
</comment>
<feature type="domain" description="Palmitoyltransferase DHHC" evidence="8">
    <location>
        <begin position="89"/>
        <end position="231"/>
    </location>
</feature>
<dbReference type="Pfam" id="PF01529">
    <property type="entry name" value="DHHC"/>
    <property type="match status" value="1"/>
</dbReference>
<dbReference type="PANTHER" id="PTHR12246">
    <property type="entry name" value="PALMITOYLTRANSFERASE ZDHHC16"/>
    <property type="match status" value="1"/>
</dbReference>
<evidence type="ECO:0000256" key="6">
    <source>
        <dbReference type="ARBA" id="ARBA00023315"/>
    </source>
</evidence>
<evidence type="ECO:0000313" key="9">
    <source>
        <dbReference type="EMBL" id="CAF0864697.1"/>
    </source>
</evidence>
<dbReference type="OrthoDB" id="331948at2759"/>
<keyword evidence="6 7" id="KW-0012">Acyltransferase</keyword>
<dbReference type="GO" id="GO:0016020">
    <property type="term" value="C:membrane"/>
    <property type="evidence" value="ECO:0007669"/>
    <property type="project" value="UniProtKB-SubCell"/>
</dbReference>
<dbReference type="GO" id="GO:0019706">
    <property type="term" value="F:protein-cysteine S-palmitoyltransferase activity"/>
    <property type="evidence" value="ECO:0007669"/>
    <property type="project" value="UniProtKB-EC"/>
</dbReference>
<sequence>MKLVRLIVEKLCVVITIILVYENALVFYQHLFPYWWSHGLYKRFFFCFIVGHWLLINTVKHYYLAISKSPGFVADLKKDLSPEDELNYTKCLKCDAMRPPRAHHCKICDKCVLRFDHHCPWINNCVGYRNHAHFVLFCIYMTMIAAFSTIAGQQQFQLVIFHDQILFRLFDPLIKPYNLTIAVIEHNTIGPITGVLTLFLFIINLVAMGLVLSLTVWQMSLITKGQTCVEEKIDKSIMNNTKQQRQRLYDCGWRENWKRFFEVETGFQLLIRILVPYTFQPKYDGTQWVTKDNK</sequence>
<dbReference type="InterPro" id="IPR001594">
    <property type="entry name" value="Palmitoyltrfase_DHHC"/>
</dbReference>
<comment type="catalytic activity">
    <reaction evidence="7">
        <text>L-cysteinyl-[protein] + hexadecanoyl-CoA = S-hexadecanoyl-L-cysteinyl-[protein] + CoA</text>
        <dbReference type="Rhea" id="RHEA:36683"/>
        <dbReference type="Rhea" id="RHEA-COMP:10131"/>
        <dbReference type="Rhea" id="RHEA-COMP:11032"/>
        <dbReference type="ChEBI" id="CHEBI:29950"/>
        <dbReference type="ChEBI" id="CHEBI:57287"/>
        <dbReference type="ChEBI" id="CHEBI:57379"/>
        <dbReference type="ChEBI" id="CHEBI:74151"/>
        <dbReference type="EC" id="2.3.1.225"/>
    </reaction>
</comment>
<reference evidence="9" key="1">
    <citation type="submission" date="2021-02" db="EMBL/GenBank/DDBJ databases">
        <authorList>
            <person name="Nowell W R."/>
        </authorList>
    </citation>
    <scope>NUCLEOTIDE SEQUENCE</scope>
</reference>